<feature type="region of interest" description="Disordered" evidence="2">
    <location>
        <begin position="1"/>
        <end position="24"/>
    </location>
</feature>
<feature type="compositionally biased region" description="Polar residues" evidence="2">
    <location>
        <begin position="137"/>
        <end position="151"/>
    </location>
</feature>
<protein>
    <submittedName>
        <fullName evidence="3">Uncharacterized protein</fullName>
    </submittedName>
</protein>
<evidence type="ECO:0000313" key="3">
    <source>
        <dbReference type="EMBL" id="CAE6541652.1"/>
    </source>
</evidence>
<dbReference type="EMBL" id="CAJMWT010010319">
    <property type="protein sequence ID" value="CAE6541652.1"/>
    <property type="molecule type" value="Genomic_DNA"/>
</dbReference>
<comment type="caution">
    <text evidence="3">The sequence shown here is derived from an EMBL/GenBank/DDBJ whole genome shotgun (WGS) entry which is preliminary data.</text>
</comment>
<evidence type="ECO:0000256" key="2">
    <source>
        <dbReference type="SAM" id="MobiDB-lite"/>
    </source>
</evidence>
<evidence type="ECO:0000256" key="1">
    <source>
        <dbReference type="SAM" id="Coils"/>
    </source>
</evidence>
<accession>A0A8H3DWJ2</accession>
<proteinExistence type="predicted"/>
<feature type="compositionally biased region" description="Low complexity" evidence="2">
    <location>
        <begin position="11"/>
        <end position="20"/>
    </location>
</feature>
<sequence length="264" mass="29603">MPPIRQHECVSSTSKTSSRSDGTGAKSVWFYMTSAKTSTRPQDDELQGYFDEDNQRRRSDLTYRRPRSSRIRCVVCLLEKDKWQTWHNRAGPIAKILRQHLDGCHAIVCTDDAGDWDAACQPSVKPTSAPVAKSKHQSATSSTRFANTDRSQLLVDAPRSGHSKAISQPTTSTSEFPVPSASEGSEEPKHGEPSQPCYPTLMTVENLRAELDKVKAECERVKAECDIEALYRRALKQEVRRLKKAERAKDQEIIRLSNLLSSSL</sequence>
<organism evidence="3 4">
    <name type="scientific">Rhizoctonia solani</name>
    <dbReference type="NCBI Taxonomy" id="456999"/>
    <lineage>
        <taxon>Eukaryota</taxon>
        <taxon>Fungi</taxon>
        <taxon>Dikarya</taxon>
        <taxon>Basidiomycota</taxon>
        <taxon>Agaricomycotina</taxon>
        <taxon>Agaricomycetes</taxon>
        <taxon>Cantharellales</taxon>
        <taxon>Ceratobasidiaceae</taxon>
        <taxon>Rhizoctonia</taxon>
    </lineage>
</organism>
<dbReference type="Proteomes" id="UP000663843">
    <property type="component" value="Unassembled WGS sequence"/>
</dbReference>
<gene>
    <name evidence="3" type="ORF">RDB_LOCUS198777</name>
</gene>
<name>A0A8H3DWJ2_9AGAM</name>
<dbReference type="AlphaFoldDB" id="A0A8H3DWJ2"/>
<feature type="compositionally biased region" description="Polar residues" evidence="2">
    <location>
        <begin position="165"/>
        <end position="175"/>
    </location>
</feature>
<keyword evidence="1" id="KW-0175">Coiled coil</keyword>
<feature type="region of interest" description="Disordered" evidence="2">
    <location>
        <begin position="122"/>
        <end position="197"/>
    </location>
</feature>
<feature type="coiled-coil region" evidence="1">
    <location>
        <begin position="204"/>
        <end position="255"/>
    </location>
</feature>
<evidence type="ECO:0000313" key="4">
    <source>
        <dbReference type="Proteomes" id="UP000663843"/>
    </source>
</evidence>
<reference evidence="3" key="1">
    <citation type="submission" date="2021-01" db="EMBL/GenBank/DDBJ databases">
        <authorList>
            <person name="Kaushik A."/>
        </authorList>
    </citation>
    <scope>NUCLEOTIDE SEQUENCE</scope>
    <source>
        <strain evidence="3">AG2-2IIIB</strain>
    </source>
</reference>